<dbReference type="PANTHER" id="PTHR13789:SF309">
    <property type="entry name" value="PUTATIVE (AFU_ORTHOLOGUE AFUA_6G14510)-RELATED"/>
    <property type="match status" value="1"/>
</dbReference>
<dbReference type="PANTHER" id="PTHR13789">
    <property type="entry name" value="MONOOXYGENASE"/>
    <property type="match status" value="1"/>
</dbReference>
<dbReference type="Gene3D" id="3.50.50.60">
    <property type="entry name" value="FAD/NAD(P)-binding domain"/>
    <property type="match status" value="1"/>
</dbReference>
<evidence type="ECO:0000256" key="3">
    <source>
        <dbReference type="ARBA" id="ARBA00022630"/>
    </source>
</evidence>
<evidence type="ECO:0000256" key="6">
    <source>
        <dbReference type="ARBA" id="ARBA00023002"/>
    </source>
</evidence>
<comment type="pathway">
    <text evidence="2">Purine metabolism; urate degradation.</text>
</comment>
<dbReference type="InterPro" id="IPR050493">
    <property type="entry name" value="FAD-dep_Monooxygenase_BioMet"/>
</dbReference>
<keyword evidence="4" id="KW-0659">Purine metabolism</keyword>
<proteinExistence type="inferred from homology"/>
<evidence type="ECO:0000313" key="14">
    <source>
        <dbReference type="EMBL" id="QKZ04410.1"/>
    </source>
</evidence>
<dbReference type="NCBIfam" id="NF033623">
    <property type="entry name" value="urate_HpxO"/>
    <property type="match status" value="1"/>
</dbReference>
<keyword evidence="3" id="KW-0285">Flavoprotein</keyword>
<accession>A0A7D5HD29</accession>
<dbReference type="GO" id="GO:0004846">
    <property type="term" value="F:urate oxidase activity"/>
    <property type="evidence" value="ECO:0007669"/>
    <property type="project" value="InterPro"/>
</dbReference>
<sequence>MSLPTSFSRSLDIVIIGAGIGGLSAGIALQQGGHRVRLFDRVAELTPAGAAISIWPNGVNVLEKLGLGAAIKAASGQMTSMSYSTAAGELLTRFSLQPLYDAVDQRACPIARTALQAILLQACGPENVTLGVTCEAVEALADGVQLLFSDGQRIEADLVVAADGTHSQLRNQVAGAPVAREYCGYVNWNGRINAAEDLAAVEEWTQFVGEHKRVSLMPMGNGQLYFFFDVPLPAGTANVRDSYRDELRAHFRGWAPAVQRLIERLDTRIVSRVEIHDMAPISSFVNGRVVLLGDAAHPMAPDLGQGGCQALEDAWALARCLERDAPDLAAALARYDAARVERTAQIMQRARARAGVTHGHDPRQTENWYQELAEETGERVIAGLVKTAVGGGELLV</sequence>
<dbReference type="InterPro" id="IPR047712">
    <property type="entry name" value="HpxO"/>
</dbReference>
<dbReference type="GO" id="GO:0102099">
    <property type="term" value="F:FAD-dependent urate hydroxylase activity"/>
    <property type="evidence" value="ECO:0007669"/>
    <property type="project" value="UniProtKB-EC"/>
</dbReference>
<dbReference type="EMBL" id="CP056030">
    <property type="protein sequence ID" value="QKZ04410.1"/>
    <property type="molecule type" value="Genomic_DNA"/>
</dbReference>
<keyword evidence="6" id="KW-0560">Oxidoreductase</keyword>
<dbReference type="AlphaFoldDB" id="A0A7D5HD29"/>
<keyword evidence="5" id="KW-0274">FAD</keyword>
<protein>
    <recommendedName>
        <fullName evidence="11">FAD-dependent urate hydroxylase</fullName>
        <ecNumber evidence="10">1.14.13.113</ecNumber>
    </recommendedName>
</protein>
<dbReference type="InterPro" id="IPR036188">
    <property type="entry name" value="FAD/NAD-bd_sf"/>
</dbReference>
<dbReference type="Proteomes" id="UP000509568">
    <property type="component" value="Chromosome"/>
</dbReference>
<dbReference type="GO" id="GO:0019628">
    <property type="term" value="P:urate catabolic process"/>
    <property type="evidence" value="ECO:0007669"/>
    <property type="project" value="InterPro"/>
</dbReference>
<gene>
    <name evidence="14" type="primary">hpxO</name>
    <name evidence="14" type="ORF">HWQ56_11695</name>
</gene>
<keyword evidence="8" id="KW-0503">Monooxygenase</keyword>
<dbReference type="InterPro" id="IPR002938">
    <property type="entry name" value="FAD-bd"/>
</dbReference>
<dbReference type="GO" id="GO:0006144">
    <property type="term" value="P:purine nucleobase metabolic process"/>
    <property type="evidence" value="ECO:0007669"/>
    <property type="project" value="UniProtKB-KW"/>
</dbReference>
<evidence type="ECO:0000256" key="2">
    <source>
        <dbReference type="ARBA" id="ARBA00004705"/>
    </source>
</evidence>
<dbReference type="SUPFAM" id="SSF51905">
    <property type="entry name" value="FAD/NAD(P)-binding domain"/>
    <property type="match status" value="1"/>
</dbReference>
<name>A0A7D5HD29_9PSED</name>
<dbReference type="PRINTS" id="PR00420">
    <property type="entry name" value="RNGMNOXGNASE"/>
</dbReference>
<comment type="cofactor">
    <cofactor evidence="1">
        <name>FAD</name>
        <dbReference type="ChEBI" id="CHEBI:57692"/>
    </cofactor>
</comment>
<feature type="domain" description="FAD-binding" evidence="13">
    <location>
        <begin position="12"/>
        <end position="350"/>
    </location>
</feature>
<evidence type="ECO:0000256" key="11">
    <source>
        <dbReference type="ARBA" id="ARBA00035262"/>
    </source>
</evidence>
<dbReference type="Pfam" id="PF01494">
    <property type="entry name" value="FAD_binding_3"/>
    <property type="match status" value="1"/>
</dbReference>
<keyword evidence="15" id="KW-1185">Reference proteome</keyword>
<keyword evidence="7" id="KW-0520">NAD</keyword>
<dbReference type="RefSeq" id="WP_176570576.1">
    <property type="nucleotide sequence ID" value="NZ_CP056030.1"/>
</dbReference>
<evidence type="ECO:0000256" key="7">
    <source>
        <dbReference type="ARBA" id="ARBA00023027"/>
    </source>
</evidence>
<comment type="catalytic activity">
    <reaction evidence="12">
        <text>urate + NADH + O2 + H(+) = 5-hydroxyisourate + NAD(+) + H2O</text>
        <dbReference type="Rhea" id="RHEA:27329"/>
        <dbReference type="ChEBI" id="CHEBI:15377"/>
        <dbReference type="ChEBI" id="CHEBI:15378"/>
        <dbReference type="ChEBI" id="CHEBI:15379"/>
        <dbReference type="ChEBI" id="CHEBI:17775"/>
        <dbReference type="ChEBI" id="CHEBI:18072"/>
        <dbReference type="ChEBI" id="CHEBI:57540"/>
        <dbReference type="ChEBI" id="CHEBI:57945"/>
        <dbReference type="EC" id="1.14.13.113"/>
    </reaction>
</comment>
<evidence type="ECO:0000256" key="4">
    <source>
        <dbReference type="ARBA" id="ARBA00022631"/>
    </source>
</evidence>
<evidence type="ECO:0000313" key="15">
    <source>
        <dbReference type="Proteomes" id="UP000509568"/>
    </source>
</evidence>
<dbReference type="GO" id="GO:0071949">
    <property type="term" value="F:FAD binding"/>
    <property type="evidence" value="ECO:0007669"/>
    <property type="project" value="InterPro"/>
</dbReference>
<evidence type="ECO:0000256" key="9">
    <source>
        <dbReference type="ARBA" id="ARBA00035121"/>
    </source>
</evidence>
<reference evidence="14 15" key="1">
    <citation type="submission" date="2020-06" db="EMBL/GenBank/DDBJ databases">
        <title>Pseudomonas eucalypticola sp. nov., an endophyte of Eucalyptus dunnii leaves with biocontrol ability of eucalyptus leaf blight.</title>
        <authorList>
            <person name="Liu Y."/>
            <person name="Song Z."/>
            <person name="Zeng H."/>
            <person name="Lu M."/>
            <person name="Wang X."/>
            <person name="Lian X."/>
            <person name="Zhang Q."/>
        </authorList>
    </citation>
    <scope>NUCLEOTIDE SEQUENCE [LARGE SCALE GENOMIC DNA]</scope>
    <source>
        <strain evidence="14 15">NP-1</strain>
    </source>
</reference>
<evidence type="ECO:0000259" key="13">
    <source>
        <dbReference type="Pfam" id="PF01494"/>
    </source>
</evidence>
<comment type="similarity">
    <text evidence="9">Belongs to the FAD-dependent urate hydroxylase family.</text>
</comment>
<dbReference type="EC" id="1.14.13.113" evidence="10"/>
<organism evidence="14 15">
    <name type="scientific">Pseudomonas eucalypticola</name>
    <dbReference type="NCBI Taxonomy" id="2599595"/>
    <lineage>
        <taxon>Bacteria</taxon>
        <taxon>Pseudomonadati</taxon>
        <taxon>Pseudomonadota</taxon>
        <taxon>Gammaproteobacteria</taxon>
        <taxon>Pseudomonadales</taxon>
        <taxon>Pseudomonadaceae</taxon>
        <taxon>Pseudomonas</taxon>
    </lineage>
</organism>
<evidence type="ECO:0000256" key="1">
    <source>
        <dbReference type="ARBA" id="ARBA00001974"/>
    </source>
</evidence>
<dbReference type="KEGG" id="pez:HWQ56_11695"/>
<evidence type="ECO:0000256" key="10">
    <source>
        <dbReference type="ARBA" id="ARBA00035128"/>
    </source>
</evidence>
<evidence type="ECO:0000256" key="8">
    <source>
        <dbReference type="ARBA" id="ARBA00023033"/>
    </source>
</evidence>
<evidence type="ECO:0000256" key="5">
    <source>
        <dbReference type="ARBA" id="ARBA00022827"/>
    </source>
</evidence>
<evidence type="ECO:0000256" key="12">
    <source>
        <dbReference type="ARBA" id="ARBA00047521"/>
    </source>
</evidence>